<sequence length="31" mass="3465">MKWTFGHLDIAQCVNAPVIECLNVLCACCRL</sequence>
<proteinExistence type="predicted"/>
<reference evidence="1" key="1">
    <citation type="submission" date="2014-09" db="EMBL/GenBank/DDBJ databases">
        <authorList>
            <person name="Magalhaes I.L.F."/>
            <person name="Oliveira U."/>
            <person name="Santos F.R."/>
            <person name="Vidigal T.H.D.A."/>
            <person name="Brescovit A.D."/>
            <person name="Santos A.J."/>
        </authorList>
    </citation>
    <scope>NUCLEOTIDE SEQUENCE</scope>
    <source>
        <tissue evidence="1">Shoot tissue taken approximately 20 cm above the soil surface</tissue>
    </source>
</reference>
<dbReference type="AlphaFoldDB" id="A0A0A9A0A4"/>
<name>A0A0A9A0A4_ARUDO</name>
<reference evidence="1" key="2">
    <citation type="journal article" date="2015" name="Data Brief">
        <title>Shoot transcriptome of the giant reed, Arundo donax.</title>
        <authorList>
            <person name="Barrero R.A."/>
            <person name="Guerrero F.D."/>
            <person name="Moolhuijzen P."/>
            <person name="Goolsby J.A."/>
            <person name="Tidwell J."/>
            <person name="Bellgard S.E."/>
            <person name="Bellgard M.I."/>
        </authorList>
    </citation>
    <scope>NUCLEOTIDE SEQUENCE</scope>
    <source>
        <tissue evidence="1">Shoot tissue taken approximately 20 cm above the soil surface</tissue>
    </source>
</reference>
<evidence type="ECO:0000313" key="1">
    <source>
        <dbReference type="EMBL" id="JAD45059.1"/>
    </source>
</evidence>
<accession>A0A0A9A0A4</accession>
<dbReference type="EMBL" id="GBRH01252836">
    <property type="protein sequence ID" value="JAD45059.1"/>
    <property type="molecule type" value="Transcribed_RNA"/>
</dbReference>
<protein>
    <submittedName>
        <fullName evidence="1">Uncharacterized protein</fullName>
    </submittedName>
</protein>
<organism evidence="1">
    <name type="scientific">Arundo donax</name>
    <name type="common">Giant reed</name>
    <name type="synonym">Donax arundinaceus</name>
    <dbReference type="NCBI Taxonomy" id="35708"/>
    <lineage>
        <taxon>Eukaryota</taxon>
        <taxon>Viridiplantae</taxon>
        <taxon>Streptophyta</taxon>
        <taxon>Embryophyta</taxon>
        <taxon>Tracheophyta</taxon>
        <taxon>Spermatophyta</taxon>
        <taxon>Magnoliopsida</taxon>
        <taxon>Liliopsida</taxon>
        <taxon>Poales</taxon>
        <taxon>Poaceae</taxon>
        <taxon>PACMAD clade</taxon>
        <taxon>Arundinoideae</taxon>
        <taxon>Arundineae</taxon>
        <taxon>Arundo</taxon>
    </lineage>
</organism>